<name>A0ABX0TN47_9SPHN</name>
<keyword evidence="1" id="KW-0812">Transmembrane</keyword>
<gene>
    <name evidence="2" type="ORF">FHS31_000443</name>
</gene>
<keyword evidence="1" id="KW-0472">Membrane</keyword>
<reference evidence="2 3" key="1">
    <citation type="submission" date="2020-03" db="EMBL/GenBank/DDBJ databases">
        <title>Genomic Encyclopedia of Type Strains, Phase III (KMG-III): the genomes of soil and plant-associated and newly described type strains.</title>
        <authorList>
            <person name="Whitman W."/>
        </authorList>
    </citation>
    <scope>NUCLEOTIDE SEQUENCE [LARGE SCALE GENOMIC DNA]</scope>
    <source>
        <strain evidence="2 3">CECT 8804</strain>
    </source>
</reference>
<accession>A0ABX0TN47</accession>
<evidence type="ECO:0000313" key="2">
    <source>
        <dbReference type="EMBL" id="NIJ06861.1"/>
    </source>
</evidence>
<keyword evidence="3" id="KW-1185">Reference proteome</keyword>
<feature type="transmembrane region" description="Helical" evidence="1">
    <location>
        <begin position="16"/>
        <end position="36"/>
    </location>
</feature>
<sequence length="37" mass="3959">MEQFHTNQSSGSSSGMLLGVLASLAMWAVMAALRVYL</sequence>
<protein>
    <submittedName>
        <fullName evidence="2">Uncharacterized protein</fullName>
    </submittedName>
</protein>
<organism evidence="2 3">
    <name type="scientific">Sphingomonas vulcanisoli</name>
    <dbReference type="NCBI Taxonomy" id="1658060"/>
    <lineage>
        <taxon>Bacteria</taxon>
        <taxon>Pseudomonadati</taxon>
        <taxon>Pseudomonadota</taxon>
        <taxon>Alphaproteobacteria</taxon>
        <taxon>Sphingomonadales</taxon>
        <taxon>Sphingomonadaceae</taxon>
        <taxon>Sphingomonas</taxon>
    </lineage>
</organism>
<evidence type="ECO:0000256" key="1">
    <source>
        <dbReference type="SAM" id="Phobius"/>
    </source>
</evidence>
<evidence type="ECO:0000313" key="3">
    <source>
        <dbReference type="Proteomes" id="UP000727456"/>
    </source>
</evidence>
<comment type="caution">
    <text evidence="2">The sequence shown here is derived from an EMBL/GenBank/DDBJ whole genome shotgun (WGS) entry which is preliminary data.</text>
</comment>
<dbReference type="EMBL" id="JAAOZC010000001">
    <property type="protein sequence ID" value="NIJ06861.1"/>
    <property type="molecule type" value="Genomic_DNA"/>
</dbReference>
<proteinExistence type="predicted"/>
<dbReference type="Proteomes" id="UP000727456">
    <property type="component" value="Unassembled WGS sequence"/>
</dbReference>
<keyword evidence="1" id="KW-1133">Transmembrane helix</keyword>